<dbReference type="InterPro" id="IPR023430">
    <property type="entry name" value="Pept_HybD-like_dom_sf"/>
</dbReference>
<dbReference type="EMBL" id="BIMW01000084">
    <property type="protein sequence ID" value="GCE93964.1"/>
    <property type="molecule type" value="Genomic_DNA"/>
</dbReference>
<dbReference type="CDD" id="cd06066">
    <property type="entry name" value="H2MP_NAD-link-bidir"/>
    <property type="match status" value="1"/>
</dbReference>
<evidence type="ECO:0000313" key="1">
    <source>
        <dbReference type="EMBL" id="GCE93964.1"/>
    </source>
</evidence>
<protein>
    <recommendedName>
        <fullName evidence="3">Hydrogenase maturation protease</fullName>
    </recommendedName>
</protein>
<keyword evidence="2" id="KW-1185">Reference proteome</keyword>
<sequence length="159" mass="17638">MENVKSFLIIGYGNQLRGDDGIGQEVARLVEEWKKPNVRSLSVHQLTPEIAEELTHFNYGIFVDASITGEVVEVSPLTPDDSETVVNFGHSINPRSLLSLAKTLYEYTPQAWLVAVPGDNFDLGDRLSPTGEQGVNEALTQIKMLIDTYSNTRQNEDSN</sequence>
<dbReference type="PANTHER" id="PTHR30302">
    <property type="entry name" value="HYDROGENASE 1 MATURATION PROTEASE"/>
    <property type="match status" value="1"/>
</dbReference>
<dbReference type="PANTHER" id="PTHR30302:SF5">
    <property type="entry name" value="SLR1876 PROTEIN"/>
    <property type="match status" value="1"/>
</dbReference>
<gene>
    <name evidence="1" type="ORF">NIES46_20160</name>
</gene>
<reference evidence="1 2" key="1">
    <citation type="journal article" date="2019" name="J Genomics">
        <title>The Draft Genome of a Hydrogen-producing Cyanobacterium, Arthrospira platensis NIES-46.</title>
        <authorList>
            <person name="Suzuki S."/>
            <person name="Yamaguchi H."/>
            <person name="Kawachi M."/>
        </authorList>
    </citation>
    <scope>NUCLEOTIDE SEQUENCE [LARGE SCALE GENOMIC DNA]</scope>
    <source>
        <strain evidence="1 2">NIES-46</strain>
    </source>
</reference>
<organism evidence="1 2">
    <name type="scientific">Limnospira platensis NIES-46</name>
    <dbReference type="NCBI Taxonomy" id="1236695"/>
    <lineage>
        <taxon>Bacteria</taxon>
        <taxon>Bacillati</taxon>
        <taxon>Cyanobacteriota</taxon>
        <taxon>Cyanophyceae</taxon>
        <taxon>Oscillatoriophycideae</taxon>
        <taxon>Oscillatoriales</taxon>
        <taxon>Sirenicapillariaceae</taxon>
        <taxon>Limnospira</taxon>
    </lineage>
</organism>
<dbReference type="NCBIfam" id="TIGR00072">
    <property type="entry name" value="hydrog_prot"/>
    <property type="match status" value="1"/>
</dbReference>
<dbReference type="SUPFAM" id="SSF53163">
    <property type="entry name" value="HybD-like"/>
    <property type="match status" value="1"/>
</dbReference>
<proteinExistence type="predicted"/>
<dbReference type="InterPro" id="IPR000671">
    <property type="entry name" value="Peptidase_A31"/>
</dbReference>
<dbReference type="Gene3D" id="3.40.50.1450">
    <property type="entry name" value="HybD-like"/>
    <property type="match status" value="1"/>
</dbReference>
<comment type="caution">
    <text evidence="1">The sequence shown here is derived from an EMBL/GenBank/DDBJ whole genome shotgun (WGS) entry which is preliminary data.</text>
</comment>
<accession>A0A5M3T3C7</accession>
<dbReference type="Proteomes" id="UP000326169">
    <property type="component" value="Unassembled WGS sequence"/>
</dbReference>
<dbReference type="RefSeq" id="WP_014276570.1">
    <property type="nucleotide sequence ID" value="NZ_BIMW01000084.1"/>
</dbReference>
<name>A0A5M3T3C7_LIMPL</name>
<evidence type="ECO:0000313" key="2">
    <source>
        <dbReference type="Proteomes" id="UP000326169"/>
    </source>
</evidence>
<evidence type="ECO:0008006" key="3">
    <source>
        <dbReference type="Google" id="ProtNLM"/>
    </source>
</evidence>
<dbReference type="GeneID" id="301682870"/>